<dbReference type="PANTHER" id="PTHR23131:SF0">
    <property type="entry name" value="ENDORIBONUCLEASE LACTB2"/>
    <property type="match status" value="1"/>
</dbReference>
<dbReference type="CDD" id="cd16278">
    <property type="entry name" value="metallo-hydrolase-like_MBL-fold"/>
    <property type="match status" value="1"/>
</dbReference>
<dbReference type="RefSeq" id="WP_091695733.1">
    <property type="nucleotide sequence ID" value="NZ_FPCG01000003.1"/>
</dbReference>
<reference evidence="2 3" key="1">
    <citation type="submission" date="2016-10" db="EMBL/GenBank/DDBJ databases">
        <authorList>
            <person name="de Groot N.N."/>
        </authorList>
    </citation>
    <scope>NUCLEOTIDE SEQUENCE [LARGE SCALE GENOMIC DNA]</scope>
    <source>
        <strain evidence="2 3">CGMCC 1.7054</strain>
    </source>
</reference>
<dbReference type="InterPro" id="IPR050662">
    <property type="entry name" value="Sec-metab_biosynth-thioest"/>
</dbReference>
<dbReference type="SUPFAM" id="SSF56281">
    <property type="entry name" value="Metallo-hydrolase/oxidoreductase"/>
    <property type="match status" value="1"/>
</dbReference>
<dbReference type="Proteomes" id="UP000198881">
    <property type="component" value="Unassembled WGS sequence"/>
</dbReference>
<keyword evidence="3" id="KW-1185">Reference proteome</keyword>
<name>A0A1I7MJ82_9MICC</name>
<dbReference type="PANTHER" id="PTHR23131">
    <property type="entry name" value="ENDORIBONUCLEASE LACTB2"/>
    <property type="match status" value="1"/>
</dbReference>
<dbReference type="InterPro" id="IPR001279">
    <property type="entry name" value="Metallo-B-lactamas"/>
</dbReference>
<dbReference type="Gene3D" id="1.10.10.10">
    <property type="entry name" value="Winged helix-like DNA-binding domain superfamily/Winged helix DNA-binding domain"/>
    <property type="match status" value="1"/>
</dbReference>
<evidence type="ECO:0000313" key="3">
    <source>
        <dbReference type="Proteomes" id="UP000198881"/>
    </source>
</evidence>
<proteinExistence type="predicted"/>
<dbReference type="STRING" id="574650.SAMN04487966_103146"/>
<dbReference type="SMART" id="SM00849">
    <property type="entry name" value="Lactamase_B"/>
    <property type="match status" value="1"/>
</dbReference>
<gene>
    <name evidence="2" type="ORF">SAMN04487966_103146</name>
</gene>
<dbReference type="Gene3D" id="3.60.15.10">
    <property type="entry name" value="Ribonuclease Z/Hydroxyacylglutathione hydrolase-like"/>
    <property type="match status" value="1"/>
</dbReference>
<protein>
    <submittedName>
        <fullName evidence="2">Glyoxylase, beta-lactamase superfamily II</fullName>
    </submittedName>
</protein>
<sequence>MTSAASTPEPTDLTRCVLADNPSGMTLAGTNTYLLSALESGTVTVVDPGPVEDSERHWDAVQEAAAGRRVELILVTHHHGDHTGAVDVFHERSGAPVRAHSPEWCRQAEPLSPGEQIEAAGVRVQVLHTPGHTSDSVCFHLPDDGPAGSVLTGDTILGQGTTMLDHPDGTLADYLDSLDRLEALGQALVLPAHGPALDSVAQVAAHYRAHRQERLEQVSALLQSRPEAERNAVTAEELAAEVYPGLSGTVQRVATQTMAAHLRHLREAPATGHSGAPSA</sequence>
<dbReference type="InterPro" id="IPR036388">
    <property type="entry name" value="WH-like_DNA-bd_sf"/>
</dbReference>
<evidence type="ECO:0000313" key="2">
    <source>
        <dbReference type="EMBL" id="SFV21988.1"/>
    </source>
</evidence>
<accession>A0A1I7MJ82</accession>
<dbReference type="Pfam" id="PF00753">
    <property type="entry name" value="Lactamase_B"/>
    <property type="match status" value="1"/>
</dbReference>
<organism evidence="2 3">
    <name type="scientific">Micrococcus terreus</name>
    <dbReference type="NCBI Taxonomy" id="574650"/>
    <lineage>
        <taxon>Bacteria</taxon>
        <taxon>Bacillati</taxon>
        <taxon>Actinomycetota</taxon>
        <taxon>Actinomycetes</taxon>
        <taxon>Micrococcales</taxon>
        <taxon>Micrococcaceae</taxon>
        <taxon>Micrococcus</taxon>
    </lineage>
</organism>
<dbReference type="OrthoDB" id="9788263at2"/>
<dbReference type="EMBL" id="FPCG01000003">
    <property type="protein sequence ID" value="SFV21988.1"/>
    <property type="molecule type" value="Genomic_DNA"/>
</dbReference>
<evidence type="ECO:0000259" key="1">
    <source>
        <dbReference type="SMART" id="SM00849"/>
    </source>
</evidence>
<feature type="domain" description="Metallo-beta-lactamase" evidence="1">
    <location>
        <begin position="29"/>
        <end position="193"/>
    </location>
</feature>
<dbReference type="InterPro" id="IPR036866">
    <property type="entry name" value="RibonucZ/Hydroxyglut_hydro"/>
</dbReference>
<dbReference type="AlphaFoldDB" id="A0A1I7MJ82"/>